<keyword evidence="3" id="KW-1185">Reference proteome</keyword>
<reference evidence="2 3" key="1">
    <citation type="submission" date="2016-10" db="EMBL/GenBank/DDBJ databases">
        <authorList>
            <person name="de Groot N.N."/>
        </authorList>
    </citation>
    <scope>NUCLEOTIDE SEQUENCE [LARGE SCALE GENOMIC DNA]</scope>
    <source>
        <strain evidence="2 3">CGMCC 1.11147</strain>
    </source>
</reference>
<dbReference type="RefSeq" id="WP_091025397.1">
    <property type="nucleotide sequence ID" value="NZ_BKAE01000010.1"/>
</dbReference>
<dbReference type="OrthoDB" id="9993151at2"/>
<dbReference type="EMBL" id="FNIC01000004">
    <property type="protein sequence ID" value="SDN78040.1"/>
    <property type="molecule type" value="Genomic_DNA"/>
</dbReference>
<feature type="signal peptide" evidence="1">
    <location>
        <begin position="1"/>
        <end position="25"/>
    </location>
</feature>
<gene>
    <name evidence="2" type="ORF">SAMN05192576_2774</name>
</gene>
<name>A0A1H0E6H4_9ACTN</name>
<proteinExistence type="predicted"/>
<dbReference type="AlphaFoldDB" id="A0A1H0E6H4"/>
<keyword evidence="1" id="KW-0732">Signal</keyword>
<dbReference type="Proteomes" id="UP000199004">
    <property type="component" value="Unassembled WGS sequence"/>
</dbReference>
<protein>
    <submittedName>
        <fullName evidence="2">Uncharacterized protein</fullName>
    </submittedName>
</protein>
<accession>A0A1H0E6H4</accession>
<feature type="chain" id="PRO_5011444384" evidence="1">
    <location>
        <begin position="26"/>
        <end position="141"/>
    </location>
</feature>
<evidence type="ECO:0000313" key="3">
    <source>
        <dbReference type="Proteomes" id="UP000199004"/>
    </source>
</evidence>
<evidence type="ECO:0000313" key="2">
    <source>
        <dbReference type="EMBL" id="SDN78040.1"/>
    </source>
</evidence>
<sequence>MLNKMLAPLAVLALGVGLGTWQAQASQAPAPAASSAATVDMGPAPAGFEKHAVLPYEGSYMGHDMHYRTVRFEYVDGKIRNFRVNHTTGFPVATVSGHQFHHTCHGSLCIRGQWTDDVTVEGTWNNTSGGESHFTAALFAH</sequence>
<organism evidence="2 3">
    <name type="scientific">Nocardioides szechwanensis</name>
    <dbReference type="NCBI Taxonomy" id="1005944"/>
    <lineage>
        <taxon>Bacteria</taxon>
        <taxon>Bacillati</taxon>
        <taxon>Actinomycetota</taxon>
        <taxon>Actinomycetes</taxon>
        <taxon>Propionibacteriales</taxon>
        <taxon>Nocardioidaceae</taxon>
        <taxon>Nocardioides</taxon>
    </lineage>
</organism>
<evidence type="ECO:0000256" key="1">
    <source>
        <dbReference type="SAM" id="SignalP"/>
    </source>
</evidence>